<evidence type="ECO:0000313" key="11">
    <source>
        <dbReference type="EMBL" id="SSW67817.1"/>
    </source>
</evidence>
<keyword evidence="8" id="KW-0862">Zinc</keyword>
<dbReference type="GO" id="GO:0046872">
    <property type="term" value="F:metal ion binding"/>
    <property type="evidence" value="ECO:0007669"/>
    <property type="project" value="UniProtKB-KW"/>
</dbReference>
<keyword evidence="12" id="KW-1185">Reference proteome</keyword>
<evidence type="ECO:0000256" key="1">
    <source>
        <dbReference type="ARBA" id="ARBA00001947"/>
    </source>
</evidence>
<protein>
    <submittedName>
        <fullName evidence="11">Acetylornithine deacetylase</fullName>
        <ecNumber evidence="11">3.5.1.16</ecNumber>
    </submittedName>
</protein>
<gene>
    <name evidence="11" type="primary">argE_4</name>
    <name evidence="11" type="ORF">AGI3411_03300</name>
</gene>
<dbReference type="NCBIfam" id="NF005710">
    <property type="entry name" value="PRK07522.1"/>
    <property type="match status" value="1"/>
</dbReference>
<dbReference type="PANTHER" id="PTHR43808">
    <property type="entry name" value="ACETYLORNITHINE DEACETYLASE"/>
    <property type="match status" value="1"/>
</dbReference>
<feature type="domain" description="Peptidase M20 dimerisation" evidence="10">
    <location>
        <begin position="171"/>
        <end position="280"/>
    </location>
</feature>
<dbReference type="PROSITE" id="PS00759">
    <property type="entry name" value="ARGE_DAPE_CPG2_2"/>
    <property type="match status" value="1"/>
</dbReference>
<dbReference type="GO" id="GO:0008777">
    <property type="term" value="F:acetylornithine deacetylase activity"/>
    <property type="evidence" value="ECO:0007669"/>
    <property type="project" value="UniProtKB-EC"/>
</dbReference>
<dbReference type="InterPro" id="IPR036264">
    <property type="entry name" value="Bact_exopeptidase_dim_dom"/>
</dbReference>
<evidence type="ECO:0000256" key="2">
    <source>
        <dbReference type="ARBA" id="ARBA00005691"/>
    </source>
</evidence>
<evidence type="ECO:0000256" key="6">
    <source>
        <dbReference type="ARBA" id="ARBA00022723"/>
    </source>
</evidence>
<evidence type="ECO:0000256" key="9">
    <source>
        <dbReference type="ARBA" id="ARBA00023285"/>
    </source>
</evidence>
<dbReference type="InterPro" id="IPR050072">
    <property type="entry name" value="Peptidase_M20A"/>
</dbReference>
<dbReference type="NCBIfam" id="TIGR01892">
    <property type="entry name" value="AcOrn-deacetyl"/>
    <property type="match status" value="1"/>
</dbReference>
<reference evidence="11 12" key="1">
    <citation type="submission" date="2018-07" db="EMBL/GenBank/DDBJ databases">
        <authorList>
            <person name="Peeters C."/>
        </authorList>
    </citation>
    <scope>NUCLEOTIDE SEQUENCE [LARGE SCALE GENOMIC DNA]</scope>
    <source>
        <strain evidence="11 12">LMG 3411</strain>
    </source>
</reference>
<keyword evidence="4" id="KW-0055">Arginine biosynthesis</keyword>
<keyword evidence="5" id="KW-0028">Amino-acid biosynthesis</keyword>
<dbReference type="AlphaFoldDB" id="A0A446CIS4"/>
<evidence type="ECO:0000256" key="5">
    <source>
        <dbReference type="ARBA" id="ARBA00022605"/>
    </source>
</evidence>
<keyword evidence="6" id="KW-0479">Metal-binding</keyword>
<comment type="similarity">
    <text evidence="2">Belongs to the peptidase M20A family. ArgE subfamily.</text>
</comment>
<name>A0A446CIS4_9BURK</name>
<accession>A0A446CIS4</accession>
<dbReference type="Proteomes" id="UP000289184">
    <property type="component" value="Unassembled WGS sequence"/>
</dbReference>
<keyword evidence="3" id="KW-0963">Cytoplasm</keyword>
<dbReference type="PROSITE" id="PS00758">
    <property type="entry name" value="ARGE_DAPE_CPG2_1"/>
    <property type="match status" value="1"/>
</dbReference>
<dbReference type="EMBL" id="UFQB01000013">
    <property type="protein sequence ID" value="SSW67817.1"/>
    <property type="molecule type" value="Genomic_DNA"/>
</dbReference>
<evidence type="ECO:0000256" key="8">
    <source>
        <dbReference type="ARBA" id="ARBA00022833"/>
    </source>
</evidence>
<dbReference type="InterPro" id="IPR002933">
    <property type="entry name" value="Peptidase_M20"/>
</dbReference>
<dbReference type="SUPFAM" id="SSF55031">
    <property type="entry name" value="Bacterial exopeptidase dimerisation domain"/>
    <property type="match status" value="1"/>
</dbReference>
<dbReference type="SUPFAM" id="SSF53187">
    <property type="entry name" value="Zn-dependent exopeptidases"/>
    <property type="match status" value="1"/>
</dbReference>
<dbReference type="Pfam" id="PF01546">
    <property type="entry name" value="Peptidase_M20"/>
    <property type="match status" value="1"/>
</dbReference>
<dbReference type="GO" id="GO:0006526">
    <property type="term" value="P:L-arginine biosynthetic process"/>
    <property type="evidence" value="ECO:0007669"/>
    <property type="project" value="UniProtKB-KW"/>
</dbReference>
<dbReference type="Gene3D" id="3.40.630.10">
    <property type="entry name" value="Zn peptidases"/>
    <property type="match status" value="1"/>
</dbReference>
<dbReference type="RefSeq" id="WP_129528468.1">
    <property type="nucleotide sequence ID" value="NZ_UFQB01000013.1"/>
</dbReference>
<keyword evidence="9" id="KW-0170">Cobalt</keyword>
<dbReference type="PANTHER" id="PTHR43808:SF31">
    <property type="entry name" value="N-ACETYL-L-CITRULLINE DEACETYLASE"/>
    <property type="match status" value="1"/>
</dbReference>
<evidence type="ECO:0000256" key="3">
    <source>
        <dbReference type="ARBA" id="ARBA00022490"/>
    </source>
</evidence>
<proteinExistence type="inferred from homology"/>
<sequence>MPTPSEALLARLVAFDTVTLTPNLALIEAVRDLLAAHGIASTLVRSDDGTRANLYASVGPAGVPGVLLSGHTDVVPAAGQAWTLPPFALTARDGLLYGRGTADMKGFVACAVNAMVQASGRTLRRPLQLALSYDEEIGCVGVRRLLEVMEMAPGRPALCIVGEPTSMRIATGHKGKAALRALCLGLEGHSALAPRALNAIHLACDLVGAMRALQDDLRARGARDSAYEVPYATVHAGCIHGGRALNIVPNECVVDFEIRHLAQDDPAVLLAPLRQAADDIRKQARLHAPAADIRIEEVNAYPGLDTPLASEAVRFVESLLPAGAAKTKVAFGTEGGLFTRHLDVPVVVCGPGSIVQAHKPDEYISRAQLAECDAFMQRLVAAL</sequence>
<comment type="cofactor">
    <cofactor evidence="1">
        <name>Zn(2+)</name>
        <dbReference type="ChEBI" id="CHEBI:29105"/>
    </cofactor>
</comment>
<dbReference type="OrthoDB" id="3665926at2"/>
<evidence type="ECO:0000259" key="10">
    <source>
        <dbReference type="Pfam" id="PF07687"/>
    </source>
</evidence>
<dbReference type="InterPro" id="IPR001261">
    <property type="entry name" value="ArgE/DapE_CS"/>
</dbReference>
<dbReference type="Pfam" id="PF07687">
    <property type="entry name" value="M20_dimer"/>
    <property type="match status" value="1"/>
</dbReference>
<organism evidence="11 12">
    <name type="scientific">Achromobacter agilis</name>
    <dbReference type="NCBI Taxonomy" id="1353888"/>
    <lineage>
        <taxon>Bacteria</taxon>
        <taxon>Pseudomonadati</taxon>
        <taxon>Pseudomonadota</taxon>
        <taxon>Betaproteobacteria</taxon>
        <taxon>Burkholderiales</taxon>
        <taxon>Alcaligenaceae</taxon>
        <taxon>Achromobacter</taxon>
    </lineage>
</organism>
<dbReference type="InterPro" id="IPR011650">
    <property type="entry name" value="Peptidase_M20_dimer"/>
</dbReference>
<dbReference type="Gene3D" id="3.30.70.360">
    <property type="match status" value="1"/>
</dbReference>
<evidence type="ECO:0000256" key="7">
    <source>
        <dbReference type="ARBA" id="ARBA00022801"/>
    </source>
</evidence>
<keyword evidence="7 11" id="KW-0378">Hydrolase</keyword>
<dbReference type="CDD" id="cd03894">
    <property type="entry name" value="M20_ArgE"/>
    <property type="match status" value="1"/>
</dbReference>
<evidence type="ECO:0000256" key="4">
    <source>
        <dbReference type="ARBA" id="ARBA00022571"/>
    </source>
</evidence>
<evidence type="ECO:0000313" key="12">
    <source>
        <dbReference type="Proteomes" id="UP000289184"/>
    </source>
</evidence>
<dbReference type="EC" id="3.5.1.16" evidence="11"/>
<dbReference type="InterPro" id="IPR010169">
    <property type="entry name" value="AcOrn-deacetyl"/>
</dbReference>